<dbReference type="KEGG" id="xla:108705547"/>
<feature type="compositionally biased region" description="Polar residues" evidence="1">
    <location>
        <begin position="63"/>
        <end position="78"/>
    </location>
</feature>
<gene>
    <name evidence="3" type="primary">LOC108705547</name>
</gene>
<proteinExistence type="predicted"/>
<keyword evidence="3" id="KW-0418">Kinase</keyword>
<evidence type="ECO:0000313" key="2">
    <source>
        <dbReference type="Proteomes" id="UP000186698"/>
    </source>
</evidence>
<feature type="region of interest" description="Disordered" evidence="1">
    <location>
        <begin position="14"/>
        <end position="78"/>
    </location>
</feature>
<feature type="region of interest" description="Disordered" evidence="1">
    <location>
        <begin position="131"/>
        <end position="157"/>
    </location>
</feature>
<evidence type="ECO:0000313" key="3">
    <source>
        <dbReference type="RefSeq" id="XP_041430609.1"/>
    </source>
</evidence>
<organism evidence="2 3">
    <name type="scientific">Xenopus laevis</name>
    <name type="common">African clawed frog</name>
    <dbReference type="NCBI Taxonomy" id="8355"/>
    <lineage>
        <taxon>Eukaryota</taxon>
        <taxon>Metazoa</taxon>
        <taxon>Chordata</taxon>
        <taxon>Craniata</taxon>
        <taxon>Vertebrata</taxon>
        <taxon>Euteleostomi</taxon>
        <taxon>Amphibia</taxon>
        <taxon>Batrachia</taxon>
        <taxon>Anura</taxon>
        <taxon>Pipoidea</taxon>
        <taxon>Pipidae</taxon>
        <taxon>Xenopodinae</taxon>
        <taxon>Xenopus</taxon>
        <taxon>Xenopus</taxon>
    </lineage>
</organism>
<feature type="compositionally biased region" description="Low complexity" evidence="1">
    <location>
        <begin position="20"/>
        <end position="32"/>
    </location>
</feature>
<keyword evidence="3" id="KW-0808">Transferase</keyword>
<accession>A0A8J1LN54</accession>
<keyword evidence="2" id="KW-1185">Reference proteome</keyword>
<dbReference type="GeneID" id="108705547"/>
<dbReference type="GO" id="GO:0016301">
    <property type="term" value="F:kinase activity"/>
    <property type="evidence" value="ECO:0007669"/>
    <property type="project" value="UniProtKB-KW"/>
</dbReference>
<dbReference type="OrthoDB" id="5340910at2759"/>
<dbReference type="RefSeq" id="XP_041430609.1">
    <property type="nucleotide sequence ID" value="XM_041574675.1"/>
</dbReference>
<reference evidence="3" key="1">
    <citation type="submission" date="2025-08" db="UniProtKB">
        <authorList>
            <consortium name="RefSeq"/>
        </authorList>
    </citation>
    <scope>IDENTIFICATION</scope>
    <source>
        <strain evidence="3">J_2021</strain>
        <tissue evidence="3">Erythrocytes</tissue>
    </source>
</reference>
<dbReference type="AlphaFoldDB" id="A0A8J1LN54"/>
<sequence length="220" mass="24510">MAFSDELFNSESLEFKGEGKSSLSSSDFFDSPSPEEEKDELAALAQRTIEASKKTSRSATTSQILHSPQASPRAQMYSSKRAELKRILLISQMPDKRTVLPPKPGDLIASISFSHEASGTPSAFHIVAAGSHQSNSPSFSSAETKQKADHSQSPLEELQSQVKELRSIIETMKDQQKKEIKQLLSELDEENKIRLRLQMSSYRKLCDCVYFNGYCACCFC</sequence>
<name>A0A8J1LN54_XENLA</name>
<dbReference type="Proteomes" id="UP000186698">
    <property type="component" value="Chromosome 8S"/>
</dbReference>
<feature type="compositionally biased region" description="Polar residues" evidence="1">
    <location>
        <begin position="131"/>
        <end position="143"/>
    </location>
</feature>
<evidence type="ECO:0000256" key="1">
    <source>
        <dbReference type="SAM" id="MobiDB-lite"/>
    </source>
</evidence>
<protein>
    <submittedName>
        <fullName evidence="3">SH3 domain-containing kinase-binding protein 1</fullName>
    </submittedName>
</protein>